<evidence type="ECO:0000313" key="3">
    <source>
        <dbReference type="EMBL" id="AUO31752.1"/>
    </source>
</evidence>
<evidence type="ECO:0000259" key="1">
    <source>
        <dbReference type="Pfam" id="PF04389"/>
    </source>
</evidence>
<dbReference type="EMBL" id="MG205641">
    <property type="protein sequence ID" value="AUO31658.1"/>
    <property type="molecule type" value="Genomic_DNA"/>
</dbReference>
<geneLocation type="plasmid" evidence="3">
    <name>pCS1-6</name>
</geneLocation>
<name>A0A2I6SW41_PARSO</name>
<dbReference type="InterPro" id="IPR007484">
    <property type="entry name" value="Peptidase_M28"/>
</dbReference>
<geneLocation type="plasmid" evidence="2">
    <name>pCS1-7</name>
</geneLocation>
<organism evidence="3">
    <name type="scientific">Paraclostridium sordellii</name>
    <name type="common">Clostridium sordellii</name>
    <dbReference type="NCBI Taxonomy" id="1505"/>
    <lineage>
        <taxon>Bacteria</taxon>
        <taxon>Bacillati</taxon>
        <taxon>Bacillota</taxon>
        <taxon>Clostridia</taxon>
        <taxon>Peptostreptococcales</taxon>
        <taxon>Peptostreptococcaceae</taxon>
        <taxon>Paraclostridium</taxon>
    </lineage>
</organism>
<dbReference type="Gene3D" id="3.40.630.10">
    <property type="entry name" value="Zn peptidases"/>
    <property type="match status" value="1"/>
</dbReference>
<dbReference type="Pfam" id="PF04389">
    <property type="entry name" value="Peptidase_M28"/>
    <property type="match status" value="1"/>
</dbReference>
<dbReference type="EMBL" id="MG205642">
    <property type="protein sequence ID" value="AUO31752.1"/>
    <property type="molecule type" value="Genomic_DNA"/>
</dbReference>
<evidence type="ECO:0000313" key="2">
    <source>
        <dbReference type="EMBL" id="AUO31658.1"/>
    </source>
</evidence>
<dbReference type="SUPFAM" id="SSF53187">
    <property type="entry name" value="Zn-dependent exopeptidases"/>
    <property type="match status" value="1"/>
</dbReference>
<feature type="domain" description="Peptidase M28" evidence="1">
    <location>
        <begin position="2"/>
        <end position="46"/>
    </location>
</feature>
<keyword evidence="3" id="KW-0614">Plasmid</keyword>
<proteinExistence type="predicted"/>
<protein>
    <recommendedName>
        <fullName evidence="1">Peptidase M28 domain-containing protein</fullName>
    </recommendedName>
</protein>
<accession>A0A2I6SW41</accession>
<reference evidence="3" key="1">
    <citation type="submission" date="2017-10" db="EMBL/GenBank/DDBJ databases">
        <title>Conjugative transfer of the toxin plasmid of Clostridium sordellii.</title>
        <authorList>
            <person name="Vidor C.J."/>
            <person name="Awad M."/>
            <person name="Lyras D."/>
        </authorList>
    </citation>
    <scope>NUCLEOTIDE SEQUENCE</scope>
    <source>
        <strain evidence="2">7508-A</strain>
        <strain evidence="3">7543-A</strain>
        <plasmid evidence="3">pCS1-6</plasmid>
        <plasmid evidence="2">pCS1-7</plasmid>
    </source>
</reference>
<sequence length="47" mass="5500">MDILFVAFNAEEIGVLGSEYFYKEIQEEYKDFYNINIDCVGVKNKSL</sequence>
<dbReference type="AlphaFoldDB" id="A0A2I6SW41"/>